<protein>
    <submittedName>
        <fullName evidence="2">Uncharacterized protein</fullName>
    </submittedName>
</protein>
<evidence type="ECO:0000313" key="3">
    <source>
        <dbReference type="Proteomes" id="UP000013024"/>
    </source>
</evidence>
<evidence type="ECO:0000256" key="1">
    <source>
        <dbReference type="SAM" id="Phobius"/>
    </source>
</evidence>
<keyword evidence="1" id="KW-1133">Transmembrane helix</keyword>
<accession>A0ABN0K8G4</accession>
<proteinExistence type="predicted"/>
<keyword evidence="1" id="KW-0472">Membrane</keyword>
<dbReference type="Proteomes" id="UP000013024">
    <property type="component" value="Unassembled WGS sequence"/>
</dbReference>
<reference evidence="2 3" key="1">
    <citation type="submission" date="2013-02" db="EMBL/GenBank/DDBJ databases">
        <title>The Genome Sequence of Acinetobacter calcoaceticus CIP 81.8.</title>
        <authorList>
            <consortium name="The Broad Institute Genome Sequencing Platform"/>
            <consortium name="The Broad Institute Genome Sequencing Center for Infectious Disease"/>
            <person name="Cerqueira G."/>
            <person name="Feldgarden M."/>
            <person name="Courvalin P."/>
            <person name="Perichon B."/>
            <person name="Grillot-Courvalin C."/>
            <person name="Clermont D."/>
            <person name="Rocha E."/>
            <person name="Yoon E.-J."/>
            <person name="Nemec A."/>
            <person name="Walker B."/>
            <person name="Young S.K."/>
            <person name="Zeng Q."/>
            <person name="Gargeya S."/>
            <person name="Fitzgerald M."/>
            <person name="Haas B."/>
            <person name="Abouelleil A."/>
            <person name="Alvarado L."/>
            <person name="Arachchi H.M."/>
            <person name="Berlin A.M."/>
            <person name="Chapman S.B."/>
            <person name="Dewar J."/>
            <person name="Goldberg J."/>
            <person name="Griggs A."/>
            <person name="Gujja S."/>
            <person name="Hansen M."/>
            <person name="Howarth C."/>
            <person name="Imamovic A."/>
            <person name="Larimer J."/>
            <person name="McCowan C."/>
            <person name="Murphy C."/>
            <person name="Neiman D."/>
            <person name="Pearson M."/>
            <person name="Priest M."/>
            <person name="Roberts A."/>
            <person name="Saif S."/>
            <person name="Shea T."/>
            <person name="Sisk P."/>
            <person name="Sykes S."/>
            <person name="Wortman J."/>
            <person name="Nusbaum C."/>
            <person name="Birren B."/>
        </authorList>
    </citation>
    <scope>NUCLEOTIDE SEQUENCE [LARGE SCALE GENOMIC DNA]</scope>
    <source>
        <strain evidence="2 3">CIP 81.8</strain>
    </source>
</reference>
<dbReference type="EMBL" id="APQI01000004">
    <property type="protein sequence ID" value="ENV99792.1"/>
    <property type="molecule type" value="Genomic_DNA"/>
</dbReference>
<gene>
    <name evidence="2" type="ORF">F936_02880</name>
</gene>
<keyword evidence="3" id="KW-1185">Reference proteome</keyword>
<comment type="caution">
    <text evidence="2">The sequence shown here is derived from an EMBL/GenBank/DDBJ whole genome shotgun (WGS) entry which is preliminary data.</text>
</comment>
<feature type="transmembrane region" description="Helical" evidence="1">
    <location>
        <begin position="16"/>
        <end position="34"/>
    </location>
</feature>
<sequence length="58" mass="6934">MRALFFHSVQENNMKIILILVVLLSLALVIFLGYQSYKMLRQVQKQAKEERNQNKRLK</sequence>
<organism evidence="2 3">
    <name type="scientific">Acinetobacter calcoaceticus DSM 30006 = CIP 81.8</name>
    <dbReference type="NCBI Taxonomy" id="981331"/>
    <lineage>
        <taxon>Bacteria</taxon>
        <taxon>Pseudomonadati</taxon>
        <taxon>Pseudomonadota</taxon>
        <taxon>Gammaproteobacteria</taxon>
        <taxon>Moraxellales</taxon>
        <taxon>Moraxellaceae</taxon>
        <taxon>Acinetobacter</taxon>
        <taxon>Acinetobacter calcoaceticus/baumannii complex</taxon>
    </lineage>
</organism>
<evidence type="ECO:0000313" key="2">
    <source>
        <dbReference type="EMBL" id="ENV99792.1"/>
    </source>
</evidence>
<name>A0ABN0K8G4_ACICA</name>
<keyword evidence="1" id="KW-0812">Transmembrane</keyword>